<dbReference type="Proteomes" id="UP000265520">
    <property type="component" value="Unassembled WGS sequence"/>
</dbReference>
<proteinExistence type="predicted"/>
<dbReference type="AlphaFoldDB" id="A0A392W604"/>
<name>A0A392W604_9FABA</name>
<accession>A0A392W604</accession>
<protein>
    <submittedName>
        <fullName evidence="1">Uncharacterized protein</fullName>
    </submittedName>
</protein>
<dbReference type="EMBL" id="LXQA011376856">
    <property type="protein sequence ID" value="MCI95132.1"/>
    <property type="molecule type" value="Genomic_DNA"/>
</dbReference>
<feature type="non-terminal residue" evidence="1">
    <location>
        <position position="1"/>
    </location>
</feature>
<evidence type="ECO:0000313" key="2">
    <source>
        <dbReference type="Proteomes" id="UP000265520"/>
    </source>
</evidence>
<reference evidence="1 2" key="1">
    <citation type="journal article" date="2018" name="Front. Plant Sci.">
        <title>Red Clover (Trifolium pratense) and Zigzag Clover (T. medium) - A Picture of Genomic Similarities and Differences.</title>
        <authorList>
            <person name="Dluhosova J."/>
            <person name="Istvanek J."/>
            <person name="Nedelnik J."/>
            <person name="Repkova J."/>
        </authorList>
    </citation>
    <scope>NUCLEOTIDE SEQUENCE [LARGE SCALE GENOMIC DNA]</scope>
    <source>
        <strain evidence="2">cv. 10/8</strain>
        <tissue evidence="1">Leaf</tissue>
    </source>
</reference>
<sequence length="28" mass="2945">EDKPSNALRQTVAVSLTVVNSGFAAAWI</sequence>
<keyword evidence="2" id="KW-1185">Reference proteome</keyword>
<evidence type="ECO:0000313" key="1">
    <source>
        <dbReference type="EMBL" id="MCI95132.1"/>
    </source>
</evidence>
<organism evidence="1 2">
    <name type="scientific">Trifolium medium</name>
    <dbReference type="NCBI Taxonomy" id="97028"/>
    <lineage>
        <taxon>Eukaryota</taxon>
        <taxon>Viridiplantae</taxon>
        <taxon>Streptophyta</taxon>
        <taxon>Embryophyta</taxon>
        <taxon>Tracheophyta</taxon>
        <taxon>Spermatophyta</taxon>
        <taxon>Magnoliopsida</taxon>
        <taxon>eudicotyledons</taxon>
        <taxon>Gunneridae</taxon>
        <taxon>Pentapetalae</taxon>
        <taxon>rosids</taxon>
        <taxon>fabids</taxon>
        <taxon>Fabales</taxon>
        <taxon>Fabaceae</taxon>
        <taxon>Papilionoideae</taxon>
        <taxon>50 kb inversion clade</taxon>
        <taxon>NPAAA clade</taxon>
        <taxon>Hologalegina</taxon>
        <taxon>IRL clade</taxon>
        <taxon>Trifolieae</taxon>
        <taxon>Trifolium</taxon>
    </lineage>
</organism>
<comment type="caution">
    <text evidence="1">The sequence shown here is derived from an EMBL/GenBank/DDBJ whole genome shotgun (WGS) entry which is preliminary data.</text>
</comment>